<keyword evidence="2" id="KW-1185">Reference proteome</keyword>
<gene>
    <name evidence="1" type="ORF">SAMN05660691_03097</name>
</gene>
<dbReference type="RefSeq" id="WP_092795319.1">
    <property type="nucleotide sequence ID" value="NZ_FNXF01000013.1"/>
</dbReference>
<dbReference type="EMBL" id="FNXF01000013">
    <property type="protein sequence ID" value="SEI04865.1"/>
    <property type="molecule type" value="Genomic_DNA"/>
</dbReference>
<sequence length="227" mass="26090">MYKFHLVFIFLFIVSGCSFQSAEERFYSKKELFNKSGIYQADIVSDSEEVYFFLQARDVNSASDEKTTLMATIIELDEQTVLSLPVMVSPMYVNKLEKFQAEWCIDNANQQAKIGCKKNAQQIAKYYSALNTNQPSARFMDSFKIKGQQSIVFPSGNRKLKVLLYQSQWAGRGYLATFDIDNLEFIPGEYYFYFDVERGIGGYISKITAWVESGIDGNTLWQQVINK</sequence>
<protein>
    <recommendedName>
        <fullName evidence="3">Lipoprotein</fullName>
    </recommendedName>
</protein>
<dbReference type="Proteomes" id="UP000199371">
    <property type="component" value="Unassembled WGS sequence"/>
</dbReference>
<evidence type="ECO:0008006" key="3">
    <source>
        <dbReference type="Google" id="ProtNLM"/>
    </source>
</evidence>
<dbReference type="PROSITE" id="PS51257">
    <property type="entry name" value="PROKAR_LIPOPROTEIN"/>
    <property type="match status" value="1"/>
</dbReference>
<accession>A0A1H6MSC2</accession>
<dbReference type="STRING" id="173990.SAMN05660691_03097"/>
<dbReference type="OrthoDB" id="9930299at2"/>
<organism evidence="1 2">
    <name type="scientific">Rheinheimera pacifica</name>
    <dbReference type="NCBI Taxonomy" id="173990"/>
    <lineage>
        <taxon>Bacteria</taxon>
        <taxon>Pseudomonadati</taxon>
        <taxon>Pseudomonadota</taxon>
        <taxon>Gammaproteobacteria</taxon>
        <taxon>Chromatiales</taxon>
        <taxon>Chromatiaceae</taxon>
        <taxon>Rheinheimera</taxon>
    </lineage>
</organism>
<evidence type="ECO:0000313" key="1">
    <source>
        <dbReference type="EMBL" id="SEI04865.1"/>
    </source>
</evidence>
<reference evidence="2" key="1">
    <citation type="submission" date="2016-10" db="EMBL/GenBank/DDBJ databases">
        <authorList>
            <person name="Varghese N."/>
            <person name="Submissions S."/>
        </authorList>
    </citation>
    <scope>NUCLEOTIDE SEQUENCE [LARGE SCALE GENOMIC DNA]</scope>
    <source>
        <strain evidence="2">DSM 17616</strain>
    </source>
</reference>
<name>A0A1H6MSC2_9GAMM</name>
<dbReference type="AlphaFoldDB" id="A0A1H6MSC2"/>
<proteinExistence type="predicted"/>
<evidence type="ECO:0000313" key="2">
    <source>
        <dbReference type="Proteomes" id="UP000199371"/>
    </source>
</evidence>